<dbReference type="SUPFAM" id="SSF46785">
    <property type="entry name" value="Winged helix' DNA-binding domain"/>
    <property type="match status" value="1"/>
</dbReference>
<gene>
    <name evidence="2" type="ORF">FMM08_00760</name>
</gene>
<evidence type="ECO:0000313" key="3">
    <source>
        <dbReference type="Proteomes" id="UP000321234"/>
    </source>
</evidence>
<dbReference type="InterPro" id="IPR036390">
    <property type="entry name" value="WH_DNA-bd_sf"/>
</dbReference>
<dbReference type="AlphaFoldDB" id="A0A5C8ZLZ5"/>
<dbReference type="Pfam" id="PF01047">
    <property type="entry name" value="MarR"/>
    <property type="match status" value="1"/>
</dbReference>
<sequence length="139" mass="14914">MRVVHLYKAQSATRSAHSLLFPVAHHGPLRTTALAEIVHADPSTTSRQVAELVAEGLVERQDDPGDRRACLIATTPAGRAAVSALRAQRARLFADALSDWAPEEISTFTTDLRRFREALAAAALGPQTSPTGPLPTQEP</sequence>
<evidence type="ECO:0000259" key="1">
    <source>
        <dbReference type="PROSITE" id="PS50995"/>
    </source>
</evidence>
<dbReference type="OrthoDB" id="5148120at2"/>
<keyword evidence="3" id="KW-1185">Reference proteome</keyword>
<dbReference type="GO" id="GO:0003700">
    <property type="term" value="F:DNA-binding transcription factor activity"/>
    <property type="evidence" value="ECO:0007669"/>
    <property type="project" value="InterPro"/>
</dbReference>
<dbReference type="GO" id="GO:0006950">
    <property type="term" value="P:response to stress"/>
    <property type="evidence" value="ECO:0007669"/>
    <property type="project" value="TreeGrafter"/>
</dbReference>
<dbReference type="SMART" id="SM00347">
    <property type="entry name" value="HTH_MARR"/>
    <property type="match status" value="1"/>
</dbReference>
<evidence type="ECO:0000313" key="2">
    <source>
        <dbReference type="EMBL" id="TXR58211.1"/>
    </source>
</evidence>
<dbReference type="PROSITE" id="PS50995">
    <property type="entry name" value="HTH_MARR_2"/>
    <property type="match status" value="1"/>
</dbReference>
<dbReference type="InterPro" id="IPR036388">
    <property type="entry name" value="WH-like_DNA-bd_sf"/>
</dbReference>
<proteinExistence type="predicted"/>
<feature type="domain" description="HTH marR-type" evidence="1">
    <location>
        <begin position="1"/>
        <end position="117"/>
    </location>
</feature>
<accession>A0A5C8ZLZ5</accession>
<dbReference type="InterPro" id="IPR000835">
    <property type="entry name" value="HTH_MarR-typ"/>
</dbReference>
<dbReference type="EMBL" id="VKAC01000001">
    <property type="protein sequence ID" value="TXR58211.1"/>
    <property type="molecule type" value="Genomic_DNA"/>
</dbReference>
<dbReference type="InterPro" id="IPR039422">
    <property type="entry name" value="MarR/SlyA-like"/>
</dbReference>
<reference evidence="2 3" key="1">
    <citation type="submission" date="2019-07" db="EMBL/GenBank/DDBJ databases">
        <title>Quadrisphaera sp. strain DD2A genome sequencing and assembly.</title>
        <authorList>
            <person name="Kim I."/>
        </authorList>
    </citation>
    <scope>NUCLEOTIDE SEQUENCE [LARGE SCALE GENOMIC DNA]</scope>
    <source>
        <strain evidence="2 3">DD2A</strain>
    </source>
</reference>
<dbReference type="Gene3D" id="1.10.10.10">
    <property type="entry name" value="Winged helix-like DNA-binding domain superfamily/Winged helix DNA-binding domain"/>
    <property type="match status" value="1"/>
</dbReference>
<name>A0A5C8ZLZ5_9ACTN</name>
<comment type="caution">
    <text evidence="2">The sequence shown here is derived from an EMBL/GenBank/DDBJ whole genome shotgun (WGS) entry which is preliminary data.</text>
</comment>
<protein>
    <submittedName>
        <fullName evidence="2">MarR family transcriptional regulator</fullName>
    </submittedName>
</protein>
<dbReference type="Proteomes" id="UP000321234">
    <property type="component" value="Unassembled WGS sequence"/>
</dbReference>
<organism evidence="2 3">
    <name type="scientific">Quadrisphaera setariae</name>
    <dbReference type="NCBI Taxonomy" id="2593304"/>
    <lineage>
        <taxon>Bacteria</taxon>
        <taxon>Bacillati</taxon>
        <taxon>Actinomycetota</taxon>
        <taxon>Actinomycetes</taxon>
        <taxon>Kineosporiales</taxon>
        <taxon>Kineosporiaceae</taxon>
        <taxon>Quadrisphaera</taxon>
    </lineage>
</organism>
<dbReference type="PANTHER" id="PTHR33164:SF57">
    <property type="entry name" value="MARR-FAMILY TRANSCRIPTIONAL REGULATOR"/>
    <property type="match status" value="1"/>
</dbReference>
<dbReference type="PANTHER" id="PTHR33164">
    <property type="entry name" value="TRANSCRIPTIONAL REGULATOR, MARR FAMILY"/>
    <property type="match status" value="1"/>
</dbReference>